<feature type="compositionally biased region" description="Basic and acidic residues" evidence="1">
    <location>
        <begin position="1"/>
        <end position="11"/>
    </location>
</feature>
<evidence type="ECO:0000313" key="3">
    <source>
        <dbReference type="Proteomes" id="UP000324748"/>
    </source>
</evidence>
<evidence type="ECO:0000256" key="1">
    <source>
        <dbReference type="SAM" id="MobiDB-lite"/>
    </source>
</evidence>
<evidence type="ECO:0000313" key="2">
    <source>
        <dbReference type="EMBL" id="KAA1083164.1"/>
    </source>
</evidence>
<feature type="compositionally biased region" description="Low complexity" evidence="1">
    <location>
        <begin position="499"/>
        <end position="511"/>
    </location>
</feature>
<reference evidence="2 3" key="1">
    <citation type="submission" date="2019-05" db="EMBL/GenBank/DDBJ databases">
        <title>Emergence of the Ug99 lineage of the wheat stem rust pathogen through somatic hybridization.</title>
        <authorList>
            <person name="Li F."/>
            <person name="Upadhyaya N.M."/>
            <person name="Sperschneider J."/>
            <person name="Matny O."/>
            <person name="Nguyen-Phuc H."/>
            <person name="Mago R."/>
            <person name="Raley C."/>
            <person name="Miller M.E."/>
            <person name="Silverstein K.A.T."/>
            <person name="Henningsen E."/>
            <person name="Hirsch C.D."/>
            <person name="Visser B."/>
            <person name="Pretorius Z.A."/>
            <person name="Steffenson B.J."/>
            <person name="Schwessinger B."/>
            <person name="Dodds P.N."/>
            <person name="Figueroa M."/>
        </authorList>
    </citation>
    <scope>NUCLEOTIDE SEQUENCE [LARGE SCALE GENOMIC DNA]</scope>
    <source>
        <strain evidence="2">21-0</strain>
    </source>
</reference>
<gene>
    <name evidence="2" type="ORF">PGT21_026799</name>
</gene>
<organism evidence="2 3">
    <name type="scientific">Puccinia graminis f. sp. tritici</name>
    <dbReference type="NCBI Taxonomy" id="56615"/>
    <lineage>
        <taxon>Eukaryota</taxon>
        <taxon>Fungi</taxon>
        <taxon>Dikarya</taxon>
        <taxon>Basidiomycota</taxon>
        <taxon>Pucciniomycotina</taxon>
        <taxon>Pucciniomycetes</taxon>
        <taxon>Pucciniales</taxon>
        <taxon>Pucciniaceae</taxon>
        <taxon>Puccinia</taxon>
    </lineage>
</organism>
<proteinExistence type="predicted"/>
<dbReference type="Proteomes" id="UP000324748">
    <property type="component" value="Unassembled WGS sequence"/>
</dbReference>
<feature type="region of interest" description="Disordered" evidence="1">
    <location>
        <begin position="147"/>
        <end position="190"/>
    </location>
</feature>
<dbReference type="AlphaFoldDB" id="A0A5B0N3Z0"/>
<feature type="compositionally biased region" description="Polar residues" evidence="1">
    <location>
        <begin position="248"/>
        <end position="268"/>
    </location>
</feature>
<feature type="compositionally biased region" description="Polar residues" evidence="1">
    <location>
        <begin position="230"/>
        <end position="241"/>
    </location>
</feature>
<feature type="compositionally biased region" description="Acidic residues" evidence="1">
    <location>
        <begin position="149"/>
        <end position="163"/>
    </location>
</feature>
<feature type="region of interest" description="Disordered" evidence="1">
    <location>
        <begin position="474"/>
        <end position="537"/>
    </location>
</feature>
<comment type="caution">
    <text evidence="2">The sequence shown here is derived from an EMBL/GenBank/DDBJ whole genome shotgun (WGS) entry which is preliminary data.</text>
</comment>
<feature type="region of interest" description="Disordered" evidence="1">
    <location>
        <begin position="219"/>
        <end position="268"/>
    </location>
</feature>
<feature type="compositionally biased region" description="Basic and acidic residues" evidence="1">
    <location>
        <begin position="180"/>
        <end position="190"/>
    </location>
</feature>
<feature type="region of interest" description="Disordered" evidence="1">
    <location>
        <begin position="75"/>
        <end position="107"/>
    </location>
</feature>
<keyword evidence="3" id="KW-1185">Reference proteome</keyword>
<sequence>MSSRDDQEHLQRNNAPRLRNKAAQPSNININITSKPHTQAHQSLGAPAHPSEKLTHASPLSQHHHFIIPLIIQTRPTEQPPGLPNPNSTIDSHLPPHQSSHPTPLDQKTKIECTPQVVSLLLPIKADHPIRLDDEEEGAEDYQVRARVEEEEGEDDEEKESDQELYVVTDDGRKKTLSAESHEENKVEQRRVTHKEFRRLKHDHQLLLGDDRWDSESIISSSDSLDSEPNHLSTPSQQRELTTTTTTAQEYPTASMSTPSCPPQTISSSQIPITRSFTIEFGSNELDPKHLTQSIINSIEQHLDQNFANPLDSSCLEGLSDQLLDPLGFQAINRTQIGSCGKPASVRSRWERPVETIRSAESLTDEGRTIFNELDPNAPFHESSNSALSHPSTLISDSHKSNSYLKLNQHGNLSAAADSLLSATQDLHHSPELVDYDALTLDRELSLKIKQTQEHLEASLKALKDLLIKTGSIGSGGNERSLSVNSSFTRPELNDRNHTQPQTQPTHQNRPIGSSQSSVITNASQMKSKPRVKLTQPATTISYLSSSTAAICHQRSPSRPNSNPK</sequence>
<dbReference type="EMBL" id="VSWC01000119">
    <property type="protein sequence ID" value="KAA1083164.1"/>
    <property type="molecule type" value="Genomic_DNA"/>
</dbReference>
<feature type="compositionally biased region" description="Polar residues" evidence="1">
    <location>
        <begin position="23"/>
        <end position="42"/>
    </location>
</feature>
<protein>
    <submittedName>
        <fullName evidence="2">Uncharacterized protein</fullName>
    </submittedName>
</protein>
<feature type="compositionally biased region" description="Polar residues" evidence="1">
    <location>
        <begin position="512"/>
        <end position="527"/>
    </location>
</feature>
<feature type="compositionally biased region" description="Polar residues" evidence="1">
    <location>
        <begin position="478"/>
        <end position="489"/>
    </location>
</feature>
<accession>A0A5B0N3Z0</accession>
<feature type="region of interest" description="Disordered" evidence="1">
    <location>
        <begin position="1"/>
        <end position="58"/>
    </location>
</feature>
<name>A0A5B0N3Z0_PUCGR</name>
<feature type="compositionally biased region" description="Polar residues" evidence="1">
    <location>
        <begin position="85"/>
        <end position="102"/>
    </location>
</feature>